<comment type="caution">
    <text evidence="8">The sequence shown here is derived from an EMBL/GenBank/DDBJ whole genome shotgun (WGS) entry which is preliminary data.</text>
</comment>
<keyword evidence="9" id="KW-1185">Reference proteome</keyword>
<evidence type="ECO:0000256" key="3">
    <source>
        <dbReference type="ARBA" id="ARBA00022982"/>
    </source>
</evidence>
<dbReference type="GO" id="GO:0015035">
    <property type="term" value="F:protein-disulfide reductase activity"/>
    <property type="evidence" value="ECO:0007669"/>
    <property type="project" value="TreeGrafter"/>
</dbReference>
<feature type="domain" description="Glutaredoxin" evidence="7">
    <location>
        <begin position="4"/>
        <end position="63"/>
    </location>
</feature>
<name>A0A328C7M1_9DELT</name>
<dbReference type="InterPro" id="IPR011767">
    <property type="entry name" value="GLR_AS"/>
</dbReference>
<evidence type="ECO:0000256" key="2">
    <source>
        <dbReference type="ARBA" id="ARBA00022448"/>
    </source>
</evidence>
<reference evidence="8 9" key="1">
    <citation type="submission" date="2018-05" db="EMBL/GenBank/DDBJ databases">
        <title>Lujinxingia marina gen. nov. sp. nov., a new facultative anaerobic member of the class Deltaproteobacteria, and proposal of Lujinxingaceae fam. nov.</title>
        <authorList>
            <person name="Li C.-M."/>
        </authorList>
    </citation>
    <scope>NUCLEOTIDE SEQUENCE [LARGE SCALE GENOMIC DNA]</scope>
    <source>
        <strain evidence="8 9">B210</strain>
    </source>
</reference>
<dbReference type="EMBL" id="QHKO01000005">
    <property type="protein sequence ID" value="RAL21628.1"/>
    <property type="molecule type" value="Genomic_DNA"/>
</dbReference>
<dbReference type="RefSeq" id="WP_111730193.1">
    <property type="nucleotide sequence ID" value="NZ_QHKO01000005.1"/>
</dbReference>
<dbReference type="Pfam" id="PF00462">
    <property type="entry name" value="Glutaredoxin"/>
    <property type="match status" value="1"/>
</dbReference>
<evidence type="ECO:0000256" key="1">
    <source>
        <dbReference type="ARBA" id="ARBA00007787"/>
    </source>
</evidence>
<dbReference type="PROSITE" id="PS51354">
    <property type="entry name" value="GLUTAREDOXIN_2"/>
    <property type="match status" value="1"/>
</dbReference>
<evidence type="ECO:0000256" key="4">
    <source>
        <dbReference type="ARBA" id="ARBA00023157"/>
    </source>
</evidence>
<dbReference type="PROSITE" id="PS00195">
    <property type="entry name" value="GLUTAREDOXIN_1"/>
    <property type="match status" value="1"/>
</dbReference>
<protein>
    <recommendedName>
        <fullName evidence="6">Glutaredoxin</fullName>
    </recommendedName>
</protein>
<evidence type="ECO:0000256" key="6">
    <source>
        <dbReference type="RuleBase" id="RU364065"/>
    </source>
</evidence>
<comment type="similarity">
    <text evidence="1 6">Belongs to the glutaredoxin family.</text>
</comment>
<dbReference type="CDD" id="cd03418">
    <property type="entry name" value="GRX_GRXb_1_3_like"/>
    <property type="match status" value="1"/>
</dbReference>
<dbReference type="InterPro" id="IPR014025">
    <property type="entry name" value="Glutaredoxin_subgr"/>
</dbReference>
<dbReference type="PANTHER" id="PTHR46679:SF1">
    <property type="entry name" value="GLUTAREDOXIN-2, MITOCHONDRIAL"/>
    <property type="match status" value="1"/>
</dbReference>
<comment type="function">
    <text evidence="6">Has a glutathione-disulfide oxidoreductase activity in the presence of NADPH and glutathione reductase. Reduces low molecular weight disulfides and proteins.</text>
</comment>
<keyword evidence="4" id="KW-1015">Disulfide bond</keyword>
<keyword evidence="5 6" id="KW-0676">Redox-active center</keyword>
<dbReference type="Proteomes" id="UP000249169">
    <property type="component" value="Unassembled WGS sequence"/>
</dbReference>
<dbReference type="SUPFAM" id="SSF52833">
    <property type="entry name" value="Thioredoxin-like"/>
    <property type="match status" value="1"/>
</dbReference>
<dbReference type="OrthoDB" id="9814618at2"/>
<evidence type="ECO:0000313" key="9">
    <source>
        <dbReference type="Proteomes" id="UP000249169"/>
    </source>
</evidence>
<dbReference type="Gene3D" id="3.40.30.10">
    <property type="entry name" value="Glutaredoxin"/>
    <property type="match status" value="1"/>
</dbReference>
<dbReference type="PRINTS" id="PR00160">
    <property type="entry name" value="GLUTAREDOXIN"/>
</dbReference>
<evidence type="ECO:0000259" key="7">
    <source>
        <dbReference type="Pfam" id="PF00462"/>
    </source>
</evidence>
<dbReference type="GO" id="GO:0045454">
    <property type="term" value="P:cell redox homeostasis"/>
    <property type="evidence" value="ECO:0007669"/>
    <property type="project" value="InterPro"/>
</dbReference>
<proteinExistence type="inferred from homology"/>
<dbReference type="InterPro" id="IPR011900">
    <property type="entry name" value="GRX_bact"/>
</dbReference>
<gene>
    <name evidence="8" type="primary">grxC</name>
    <name evidence="8" type="ORF">DL240_12280</name>
</gene>
<dbReference type="NCBIfam" id="TIGR02181">
    <property type="entry name" value="GRX_bact"/>
    <property type="match status" value="1"/>
</dbReference>
<keyword evidence="6" id="KW-0963">Cytoplasm</keyword>
<evidence type="ECO:0000256" key="5">
    <source>
        <dbReference type="ARBA" id="ARBA00023284"/>
    </source>
</evidence>
<dbReference type="InterPro" id="IPR036249">
    <property type="entry name" value="Thioredoxin-like_sf"/>
</dbReference>
<evidence type="ECO:0000313" key="8">
    <source>
        <dbReference type="EMBL" id="RAL21628.1"/>
    </source>
</evidence>
<dbReference type="AlphaFoldDB" id="A0A328C7M1"/>
<accession>A0A328C7M1</accession>
<dbReference type="GO" id="GO:0015038">
    <property type="term" value="F:glutathione disulfide oxidoreductase activity"/>
    <property type="evidence" value="ECO:0007669"/>
    <property type="project" value="UniProtKB-UniRule"/>
</dbReference>
<dbReference type="InterPro" id="IPR002109">
    <property type="entry name" value="Glutaredoxin"/>
</dbReference>
<organism evidence="8 9">
    <name type="scientific">Lujinxingia litoralis</name>
    <dbReference type="NCBI Taxonomy" id="2211119"/>
    <lineage>
        <taxon>Bacteria</taxon>
        <taxon>Deltaproteobacteria</taxon>
        <taxon>Bradymonadales</taxon>
        <taxon>Lujinxingiaceae</taxon>
        <taxon>Lujinxingia</taxon>
    </lineage>
</organism>
<keyword evidence="2 6" id="KW-0813">Transport</keyword>
<sequence length="86" mass="9827">MAEVIIYRTQYCPYCDMAKRLFREMEVPFEEIDITHDPEARAELIQRTGGKRTVPQIFINGTSVGGFTDVQALRRSGELDTMLATQ</sequence>
<dbReference type="PANTHER" id="PTHR46679">
    <property type="match status" value="1"/>
</dbReference>
<keyword evidence="3 6" id="KW-0249">Electron transport</keyword>